<accession>A0ABU5NT75</accession>
<name>A0ABU5NT75_9BACI</name>
<dbReference type="Proteomes" id="UP001289615">
    <property type="component" value="Unassembled WGS sequence"/>
</dbReference>
<comment type="caution">
    <text evidence="1">The sequence shown here is derived from an EMBL/GenBank/DDBJ whole genome shotgun (WGS) entry which is preliminary data.</text>
</comment>
<proteinExistence type="predicted"/>
<dbReference type="EMBL" id="JAXUIA010000024">
    <property type="protein sequence ID" value="MEA0979209.1"/>
    <property type="molecule type" value="Genomic_DNA"/>
</dbReference>
<gene>
    <name evidence="1" type="ORF">U6C28_23290</name>
</gene>
<keyword evidence="2" id="KW-1185">Reference proteome</keyword>
<organism evidence="1 2">
    <name type="scientific">Lysinibacillus irui</name>
    <dbReference type="NCBI Taxonomy" id="2998077"/>
    <lineage>
        <taxon>Bacteria</taxon>
        <taxon>Bacillati</taxon>
        <taxon>Bacillota</taxon>
        <taxon>Bacilli</taxon>
        <taxon>Bacillales</taxon>
        <taxon>Bacillaceae</taxon>
        <taxon>Lysinibacillus</taxon>
    </lineage>
</organism>
<evidence type="ECO:0000313" key="1">
    <source>
        <dbReference type="EMBL" id="MEA0979209.1"/>
    </source>
</evidence>
<reference evidence="1 2" key="1">
    <citation type="submission" date="2023-12" db="EMBL/GenBank/DDBJ databases">
        <title>Genome comparison identifies genes involved in endophytic behavior of Lysinibacillus irui and provides insights into its role as a plant-growth promoting bacterium.</title>
        <authorList>
            <person name="Hilario S."/>
            <person name="Matos I."/>
            <person name="Goncalves M.F.M."/>
            <person name="Pardo C.A."/>
            <person name="Santos M.J."/>
        </authorList>
    </citation>
    <scope>NUCLEOTIDE SEQUENCE [LARGE SCALE GENOMIC DNA]</scope>
    <source>
        <strain evidence="1 2">B3</strain>
    </source>
</reference>
<evidence type="ECO:0000313" key="2">
    <source>
        <dbReference type="Proteomes" id="UP001289615"/>
    </source>
</evidence>
<protein>
    <submittedName>
        <fullName evidence="1">Uncharacterized protein</fullName>
    </submittedName>
</protein>
<sequence length="122" mass="13721">MGFIRKKVLIVVLSIMGVLLLNFGLATLNSSAEKNISPPQKNADVKMMEKIEEKLSGKYDISGVSIKIHVDNNTKDIYIGVLGNQEYYDSVKQEVKDIVKSLIKSTKFEAYNVNVKKVKAQW</sequence>
<dbReference type="RefSeq" id="WP_322612076.1">
    <property type="nucleotide sequence ID" value="NZ_JAXLNX010000023.1"/>
</dbReference>